<reference evidence="8 9" key="1">
    <citation type="submission" date="2020-08" db="EMBL/GenBank/DDBJ databases">
        <title>Genomic Encyclopedia of Type Strains, Phase IV (KMG-IV): sequencing the most valuable type-strain genomes for metagenomic binning, comparative biology and taxonomic classification.</title>
        <authorList>
            <person name="Goeker M."/>
        </authorList>
    </citation>
    <scope>NUCLEOTIDE SEQUENCE [LARGE SCALE GENOMIC DNA]</scope>
    <source>
        <strain evidence="8 9">DSM 24194</strain>
    </source>
</reference>
<evidence type="ECO:0000256" key="1">
    <source>
        <dbReference type="ARBA" id="ARBA00005791"/>
    </source>
</evidence>
<feature type="domain" description="Thioredoxin-like fold" evidence="7">
    <location>
        <begin position="54"/>
        <end position="241"/>
    </location>
</feature>
<organism evidence="8 9">
    <name type="scientific">Sphingomicrobium lutaoense</name>
    <dbReference type="NCBI Taxonomy" id="515949"/>
    <lineage>
        <taxon>Bacteria</taxon>
        <taxon>Pseudomonadati</taxon>
        <taxon>Pseudomonadota</taxon>
        <taxon>Alphaproteobacteria</taxon>
        <taxon>Sphingomonadales</taxon>
        <taxon>Sphingomonadaceae</taxon>
        <taxon>Sphingomicrobium</taxon>
    </lineage>
</organism>
<dbReference type="Proteomes" id="UP000578569">
    <property type="component" value="Unassembled WGS sequence"/>
</dbReference>
<dbReference type="Gene3D" id="3.40.30.10">
    <property type="entry name" value="Glutaredoxin"/>
    <property type="match status" value="1"/>
</dbReference>
<dbReference type="InterPro" id="IPR012336">
    <property type="entry name" value="Thioredoxin-like_fold"/>
</dbReference>
<dbReference type="GO" id="GO:0016853">
    <property type="term" value="F:isomerase activity"/>
    <property type="evidence" value="ECO:0007669"/>
    <property type="project" value="UniProtKB-KW"/>
</dbReference>
<name>A0A839Z4D4_9SPHN</name>
<proteinExistence type="inferred from homology"/>
<keyword evidence="2 6" id="KW-0732">Signal</keyword>
<dbReference type="GO" id="GO:0016491">
    <property type="term" value="F:oxidoreductase activity"/>
    <property type="evidence" value="ECO:0007669"/>
    <property type="project" value="UniProtKB-KW"/>
</dbReference>
<dbReference type="Gene3D" id="1.10.40.110">
    <property type="match status" value="1"/>
</dbReference>
<evidence type="ECO:0000256" key="5">
    <source>
        <dbReference type="ARBA" id="ARBA00023284"/>
    </source>
</evidence>
<comment type="similarity">
    <text evidence="1">Belongs to the thioredoxin family. DsbA subfamily.</text>
</comment>
<dbReference type="PANTHER" id="PTHR13887">
    <property type="entry name" value="GLUTATHIONE S-TRANSFERASE KAPPA"/>
    <property type="match status" value="1"/>
</dbReference>
<protein>
    <submittedName>
        <fullName evidence="8">Protein-disulfide isomerase</fullName>
    </submittedName>
</protein>
<evidence type="ECO:0000313" key="9">
    <source>
        <dbReference type="Proteomes" id="UP000578569"/>
    </source>
</evidence>
<keyword evidence="5" id="KW-0676">Redox-active center</keyword>
<dbReference type="AlphaFoldDB" id="A0A839Z4D4"/>
<evidence type="ECO:0000256" key="2">
    <source>
        <dbReference type="ARBA" id="ARBA00022729"/>
    </source>
</evidence>
<comment type="caution">
    <text evidence="8">The sequence shown here is derived from an EMBL/GenBank/DDBJ whole genome shotgun (WGS) entry which is preliminary data.</text>
</comment>
<evidence type="ECO:0000259" key="7">
    <source>
        <dbReference type="Pfam" id="PF13462"/>
    </source>
</evidence>
<keyword evidence="3" id="KW-0560">Oxidoreductase</keyword>
<keyword evidence="8" id="KW-0413">Isomerase</keyword>
<evidence type="ECO:0000256" key="4">
    <source>
        <dbReference type="ARBA" id="ARBA00023157"/>
    </source>
</evidence>
<feature type="signal peptide" evidence="6">
    <location>
        <begin position="1"/>
        <end position="17"/>
    </location>
</feature>
<dbReference type="RefSeq" id="WP_183933731.1">
    <property type="nucleotide sequence ID" value="NZ_JANPVP010000001.1"/>
</dbReference>
<dbReference type="PROSITE" id="PS51257">
    <property type="entry name" value="PROKAR_LIPOPROTEIN"/>
    <property type="match status" value="1"/>
</dbReference>
<dbReference type="EMBL" id="JACICF010000001">
    <property type="protein sequence ID" value="MBB3764475.1"/>
    <property type="molecule type" value="Genomic_DNA"/>
</dbReference>
<feature type="chain" id="PRO_5033042164" evidence="6">
    <location>
        <begin position="18"/>
        <end position="247"/>
    </location>
</feature>
<keyword evidence="4" id="KW-1015">Disulfide bond</keyword>
<evidence type="ECO:0000256" key="6">
    <source>
        <dbReference type="SAM" id="SignalP"/>
    </source>
</evidence>
<evidence type="ECO:0000313" key="8">
    <source>
        <dbReference type="EMBL" id="MBB3764475.1"/>
    </source>
</evidence>
<accession>A0A839Z4D4</accession>
<keyword evidence="9" id="KW-1185">Reference proteome</keyword>
<evidence type="ECO:0000256" key="3">
    <source>
        <dbReference type="ARBA" id="ARBA00023002"/>
    </source>
</evidence>
<dbReference type="InterPro" id="IPR036249">
    <property type="entry name" value="Thioredoxin-like_sf"/>
</dbReference>
<gene>
    <name evidence="8" type="ORF">FHS50_001498</name>
</gene>
<dbReference type="Pfam" id="PF13462">
    <property type="entry name" value="Thioredoxin_4"/>
    <property type="match status" value="1"/>
</dbReference>
<sequence length="247" mass="26053">MKSITKMIAAGATLALASCGSGGDDLPVADEPIEAVEAPDGGDWSEMVTTTDAGGYVLGNPDAPVKLVEYGSYTCPACANFDQNGVEPLVENYVKSGRVSYEYRNYVRDPLDITAAILARCGTKESFFPMTHALFAQQRNWAAQGQQALAERGQQIQALPAAERSKAIAEASGLLAFATQRGLPSAKAEACLADEANAAKLVEIANVANQDYEIPGTPTFLLNGTRVDNASQWPALEPIVKAAVGEK</sequence>
<dbReference type="PANTHER" id="PTHR13887:SF14">
    <property type="entry name" value="DISULFIDE BOND FORMATION PROTEIN D"/>
    <property type="match status" value="1"/>
</dbReference>
<dbReference type="SUPFAM" id="SSF52833">
    <property type="entry name" value="Thioredoxin-like"/>
    <property type="match status" value="1"/>
</dbReference>